<proteinExistence type="predicted"/>
<name>A0A7X2M040_9BACI</name>
<evidence type="ECO:0000313" key="3">
    <source>
        <dbReference type="Proteomes" id="UP000448867"/>
    </source>
</evidence>
<gene>
    <name evidence="2" type="ORF">GJU40_18760</name>
</gene>
<dbReference type="EMBL" id="WKKI01000065">
    <property type="protein sequence ID" value="MRX74166.1"/>
    <property type="molecule type" value="Genomic_DNA"/>
</dbReference>
<sequence>MRRKINPYNVQNWLRQMKDISIQFVIPLSIFQGIRTILFPTTFDVFLLAALILLALAFQLEWL</sequence>
<keyword evidence="1" id="KW-1133">Transmembrane helix</keyword>
<evidence type="ECO:0000313" key="2">
    <source>
        <dbReference type="EMBL" id="MRX74166.1"/>
    </source>
</evidence>
<dbReference type="Proteomes" id="UP000448867">
    <property type="component" value="Unassembled WGS sequence"/>
</dbReference>
<organism evidence="2 3">
    <name type="scientific">Metabacillus lacus</name>
    <dbReference type="NCBI Taxonomy" id="1983721"/>
    <lineage>
        <taxon>Bacteria</taxon>
        <taxon>Bacillati</taxon>
        <taxon>Bacillota</taxon>
        <taxon>Bacilli</taxon>
        <taxon>Bacillales</taxon>
        <taxon>Bacillaceae</taxon>
        <taxon>Metabacillus</taxon>
    </lineage>
</organism>
<comment type="caution">
    <text evidence="2">The sequence shown here is derived from an EMBL/GenBank/DDBJ whole genome shotgun (WGS) entry which is preliminary data.</text>
</comment>
<keyword evidence="1" id="KW-0812">Transmembrane</keyword>
<keyword evidence="3" id="KW-1185">Reference proteome</keyword>
<reference evidence="2 3" key="1">
    <citation type="submission" date="2019-11" db="EMBL/GenBank/DDBJ databases">
        <title>Bacillus lacus genome.</title>
        <authorList>
            <person name="Allen C.J."/>
            <person name="Newman J.D."/>
        </authorList>
    </citation>
    <scope>NUCLEOTIDE SEQUENCE [LARGE SCALE GENOMIC DNA]</scope>
    <source>
        <strain evidence="2 3">KCTC 33946</strain>
    </source>
</reference>
<keyword evidence="1" id="KW-0472">Membrane</keyword>
<dbReference type="AlphaFoldDB" id="A0A7X2M040"/>
<feature type="transmembrane region" description="Helical" evidence="1">
    <location>
        <begin position="45"/>
        <end position="62"/>
    </location>
</feature>
<evidence type="ECO:0000256" key="1">
    <source>
        <dbReference type="SAM" id="Phobius"/>
    </source>
</evidence>
<accession>A0A7X2M040</accession>
<protein>
    <submittedName>
        <fullName evidence="2">Uncharacterized protein</fullName>
    </submittedName>
</protein>
<dbReference type="OrthoDB" id="2456214at2"/>